<sequence>MISKVLKAKSESKATAKASSKPSAVYDNKGSALRLVNYMEHEALEQGENGKYFSQDRDGVDKEQVVLSIDSNVKGLKKEDSKFYSLIISPSASELAHIGSDEEKLKQYTRQVMENYAANFNLPDGKKLEGKDLVWYGIIHREREYSGTDIQVKEGRVRSGQRKEGDQTHIHIIVSRRDSEQQISLTPTGPRSRFPAQNWQEKNASDFQKMYGFEGKSHFSKDAYKEQKLRERVAAFKEKHQLGGYLSVDRIAFMGKEQGFGKMFYRNLKTLETTLEKGIRPSDPYSGLDRKNLYRQYRIERGYELDSKAERALNRQVVSLRSEYLKEHGVALTELELSTDKIKKAYAGHEHKWKFYQNLSQLKDTILKTGTLPAYYQRRLEMRATTEEIAANKENYRASRKESVREPANGLVNEDSKAEDEIKSQSKEANQKISQEKAEQSFDKSGHGKSDSDKGVEPLEGSNGSSGVSKIAAGLSMLQNILSGMNDGGTGGKEVEWGKMSKKHKKTKEKQNNQEYSL</sequence>
<name>A0AAE3QZA8_9BACT</name>
<feature type="compositionally biased region" description="Basic and acidic residues" evidence="1">
    <location>
        <begin position="414"/>
        <end position="457"/>
    </location>
</feature>
<feature type="region of interest" description="Disordered" evidence="1">
    <location>
        <begin position="396"/>
        <end position="468"/>
    </location>
</feature>
<dbReference type="Proteomes" id="UP001241110">
    <property type="component" value="Unassembled WGS sequence"/>
</dbReference>
<evidence type="ECO:0000313" key="3">
    <source>
        <dbReference type="Proteomes" id="UP001241110"/>
    </source>
</evidence>
<feature type="compositionally biased region" description="Basic and acidic residues" evidence="1">
    <location>
        <begin position="396"/>
        <end position="405"/>
    </location>
</feature>
<feature type="compositionally biased region" description="Low complexity" evidence="1">
    <location>
        <begin position="15"/>
        <end position="24"/>
    </location>
</feature>
<reference evidence="2" key="1">
    <citation type="submission" date="2023-05" db="EMBL/GenBank/DDBJ databases">
        <authorList>
            <person name="Zhang X."/>
        </authorList>
    </citation>
    <scope>NUCLEOTIDE SEQUENCE</scope>
    <source>
        <strain evidence="2">YF14B1</strain>
    </source>
</reference>
<comment type="caution">
    <text evidence="2">The sequence shown here is derived from an EMBL/GenBank/DDBJ whole genome shotgun (WGS) entry which is preliminary data.</text>
</comment>
<accession>A0AAE3QZA8</accession>
<feature type="region of interest" description="Disordered" evidence="1">
    <location>
        <begin position="481"/>
        <end position="518"/>
    </location>
</feature>
<dbReference type="EMBL" id="JASJOS010000025">
    <property type="protein sequence ID" value="MDJ1485905.1"/>
    <property type="molecule type" value="Genomic_DNA"/>
</dbReference>
<gene>
    <name evidence="2" type="ORF">QNI16_35820</name>
</gene>
<dbReference type="InterPro" id="IPR043766">
    <property type="entry name" value="BfmA-like"/>
</dbReference>
<dbReference type="AlphaFoldDB" id="A0AAE3QZA8"/>
<organism evidence="2 3">
    <name type="scientific">Xanthocytophaga flava</name>
    <dbReference type="NCBI Taxonomy" id="3048013"/>
    <lineage>
        <taxon>Bacteria</taxon>
        <taxon>Pseudomonadati</taxon>
        <taxon>Bacteroidota</taxon>
        <taxon>Cytophagia</taxon>
        <taxon>Cytophagales</taxon>
        <taxon>Rhodocytophagaceae</taxon>
        <taxon>Xanthocytophaga</taxon>
    </lineage>
</organism>
<dbReference type="RefSeq" id="WP_313989080.1">
    <property type="nucleotide sequence ID" value="NZ_JASJOS010000025.1"/>
</dbReference>
<evidence type="ECO:0000313" key="2">
    <source>
        <dbReference type="EMBL" id="MDJ1485905.1"/>
    </source>
</evidence>
<protein>
    <submittedName>
        <fullName evidence="2">DUF5712 family protein</fullName>
    </submittedName>
</protein>
<dbReference type="Pfam" id="PF18976">
    <property type="entry name" value="DUF5712"/>
    <property type="match status" value="1"/>
</dbReference>
<feature type="region of interest" description="Disordered" evidence="1">
    <location>
        <begin position="1"/>
        <end position="25"/>
    </location>
</feature>
<proteinExistence type="predicted"/>
<evidence type="ECO:0000256" key="1">
    <source>
        <dbReference type="SAM" id="MobiDB-lite"/>
    </source>
</evidence>